<evidence type="ECO:0000259" key="2">
    <source>
        <dbReference type="Pfam" id="PF18962"/>
    </source>
</evidence>
<dbReference type="RefSeq" id="WP_157478239.1">
    <property type="nucleotide sequence ID" value="NZ_CP046566.1"/>
</dbReference>
<keyword evidence="4" id="KW-1185">Reference proteome</keyword>
<gene>
    <name evidence="3" type="ORF">GLV81_07560</name>
</gene>
<proteinExistence type="predicted"/>
<sequence>MRKPLLFLAAGCLLSALSFAQSISLLAGSTYSQNFDALSNTAGTTTNVLSISGWYLNETGGGARDNEQYAVDAGASNTGDTYSYGAAGATERALGSLRSGTLVSVFGASFTNNTGITLTSITITYTGEQWRLGTASRTDQLDFSYSSDATSLTTGIWTDANGLDFVSPVTTTVGAKDGNATGNRTAITSTINGLSIPNGATVWIRWSDADASSADDGLAIDDFTISTNASILPVKLTDFAVAKQQQTVVASWATLTETNSKQFELQRSTAGSSSWTTVASVTAQGNSNSRRQYKAVDAQPLAGTALYRIKSIDLDGSFTYSAVQQLTAQATALQAKLYPNPASQQVFVQLAEATSFKGWLQISNNNGQVLLRRQVTSSNGQLQVPIQQLSAGMYSVQLVEEASGKNKRCR</sequence>
<protein>
    <submittedName>
        <fullName evidence="3">T9SS type A sorting domain-containing protein</fullName>
    </submittedName>
</protein>
<dbReference type="Pfam" id="PF18962">
    <property type="entry name" value="Por_Secre_tail"/>
    <property type="match status" value="1"/>
</dbReference>
<feature type="domain" description="Secretion system C-terminal sorting" evidence="2">
    <location>
        <begin position="337"/>
        <end position="403"/>
    </location>
</feature>
<keyword evidence="1" id="KW-0732">Signal</keyword>
<organism evidence="3 4">
    <name type="scientific">Phnomibacter ginsenosidimutans</name>
    <dbReference type="NCBI Taxonomy" id="2676868"/>
    <lineage>
        <taxon>Bacteria</taxon>
        <taxon>Pseudomonadati</taxon>
        <taxon>Bacteroidota</taxon>
        <taxon>Chitinophagia</taxon>
        <taxon>Chitinophagales</taxon>
        <taxon>Chitinophagaceae</taxon>
        <taxon>Phnomibacter</taxon>
    </lineage>
</organism>
<dbReference type="AlphaFoldDB" id="A0A6I6GCJ1"/>
<feature type="signal peptide" evidence="1">
    <location>
        <begin position="1"/>
        <end position="20"/>
    </location>
</feature>
<dbReference type="EMBL" id="CP046566">
    <property type="protein sequence ID" value="QGW27970.1"/>
    <property type="molecule type" value="Genomic_DNA"/>
</dbReference>
<dbReference type="Proteomes" id="UP000426027">
    <property type="component" value="Chromosome"/>
</dbReference>
<evidence type="ECO:0000313" key="3">
    <source>
        <dbReference type="EMBL" id="QGW27970.1"/>
    </source>
</evidence>
<accession>A0A6I6GCJ1</accession>
<dbReference type="KEGG" id="fls:GLV81_07560"/>
<dbReference type="NCBIfam" id="TIGR04183">
    <property type="entry name" value="Por_Secre_tail"/>
    <property type="match status" value="1"/>
</dbReference>
<name>A0A6I6GCJ1_9BACT</name>
<evidence type="ECO:0000313" key="4">
    <source>
        <dbReference type="Proteomes" id="UP000426027"/>
    </source>
</evidence>
<evidence type="ECO:0000256" key="1">
    <source>
        <dbReference type="SAM" id="SignalP"/>
    </source>
</evidence>
<reference evidence="3 4" key="1">
    <citation type="submission" date="2019-11" db="EMBL/GenBank/DDBJ databases">
        <authorList>
            <person name="Im W.T."/>
        </authorList>
    </citation>
    <scope>NUCLEOTIDE SEQUENCE [LARGE SCALE GENOMIC DNA]</scope>
    <source>
        <strain evidence="3 4">SB-02</strain>
    </source>
</reference>
<feature type="chain" id="PRO_5026211701" evidence="1">
    <location>
        <begin position="21"/>
        <end position="410"/>
    </location>
</feature>
<dbReference type="InterPro" id="IPR026444">
    <property type="entry name" value="Secre_tail"/>
</dbReference>